<dbReference type="GO" id="GO:0016740">
    <property type="term" value="F:transferase activity"/>
    <property type="evidence" value="ECO:0007669"/>
    <property type="project" value="UniProtKB-KW"/>
</dbReference>
<sequence>MSTLSYQVQTWGTVVLIELSSQKEDQEKLLIAAKEAEEFLLKVDTLFSTYRNDSQISLLRSNKLEIESADDLVKEVWQSCLAARQLTQGAFDPWVVEGGFDPSGYVKGWAADKCGLIFEKHGVENFLVNAAGDISVRGGLLDGDVVKPWPIQIRNPEKFDEVVKDIPINNGAVATSGVGEKGSHIKDPFTELIAIGALSATVIGPDGGLAEALATALVVAGKDGAAWFNNPELADYSAFVIDRHSDTSWSISSH</sequence>
<keyword evidence="7" id="KW-0274">FAD</keyword>
<keyword evidence="5" id="KW-0808">Transferase</keyword>
<evidence type="ECO:0000256" key="9">
    <source>
        <dbReference type="ARBA" id="ARBA00031306"/>
    </source>
</evidence>
<keyword evidence="4" id="KW-0285">Flavoprotein</keyword>
<evidence type="ECO:0000256" key="3">
    <source>
        <dbReference type="ARBA" id="ARBA00016337"/>
    </source>
</evidence>
<comment type="catalytic activity">
    <reaction evidence="10">
        <text>L-threonyl-[protein] + FAD = FMN-L-threonyl-[protein] + AMP + H(+)</text>
        <dbReference type="Rhea" id="RHEA:36847"/>
        <dbReference type="Rhea" id="RHEA-COMP:11060"/>
        <dbReference type="Rhea" id="RHEA-COMP:11061"/>
        <dbReference type="ChEBI" id="CHEBI:15378"/>
        <dbReference type="ChEBI" id="CHEBI:30013"/>
        <dbReference type="ChEBI" id="CHEBI:57692"/>
        <dbReference type="ChEBI" id="CHEBI:74257"/>
        <dbReference type="ChEBI" id="CHEBI:456215"/>
        <dbReference type="EC" id="2.7.1.180"/>
    </reaction>
</comment>
<proteinExistence type="predicted"/>
<dbReference type="GO" id="GO:0046872">
    <property type="term" value="F:metal ion binding"/>
    <property type="evidence" value="ECO:0007669"/>
    <property type="project" value="UniProtKB-KW"/>
</dbReference>
<dbReference type="Pfam" id="PF02424">
    <property type="entry name" value="ApbE"/>
    <property type="match status" value="2"/>
</dbReference>
<dbReference type="InterPro" id="IPR003374">
    <property type="entry name" value="ApbE-like_sf"/>
</dbReference>
<dbReference type="PANTHER" id="PTHR30040:SF2">
    <property type="entry name" value="FAD:PROTEIN FMN TRANSFERASE"/>
    <property type="match status" value="1"/>
</dbReference>
<evidence type="ECO:0000256" key="5">
    <source>
        <dbReference type="ARBA" id="ARBA00022679"/>
    </source>
</evidence>
<protein>
    <recommendedName>
        <fullName evidence="3">FAD:protein FMN transferase</fullName>
        <ecNumber evidence="2">2.7.1.180</ecNumber>
    </recommendedName>
    <alternativeName>
        <fullName evidence="9">Flavin transferase</fullName>
    </alternativeName>
</protein>
<dbReference type="PANTHER" id="PTHR30040">
    <property type="entry name" value="THIAMINE BIOSYNTHESIS LIPOPROTEIN APBE"/>
    <property type="match status" value="1"/>
</dbReference>
<evidence type="ECO:0000256" key="6">
    <source>
        <dbReference type="ARBA" id="ARBA00022723"/>
    </source>
</evidence>
<dbReference type="SUPFAM" id="SSF143631">
    <property type="entry name" value="ApbE-like"/>
    <property type="match status" value="1"/>
</dbReference>
<dbReference type="InterPro" id="IPR024932">
    <property type="entry name" value="ApbE"/>
</dbReference>
<accession>A0A6J6HUG6</accession>
<organism evidence="11">
    <name type="scientific">freshwater metagenome</name>
    <dbReference type="NCBI Taxonomy" id="449393"/>
    <lineage>
        <taxon>unclassified sequences</taxon>
        <taxon>metagenomes</taxon>
        <taxon>ecological metagenomes</taxon>
    </lineage>
</organism>
<keyword evidence="8" id="KW-0460">Magnesium</keyword>
<gene>
    <name evidence="11" type="ORF">UFOPK1854_00863</name>
</gene>
<comment type="cofactor">
    <cofactor evidence="1">
        <name>Mg(2+)</name>
        <dbReference type="ChEBI" id="CHEBI:18420"/>
    </cofactor>
</comment>
<reference evidence="11" key="1">
    <citation type="submission" date="2020-05" db="EMBL/GenBank/DDBJ databases">
        <authorList>
            <person name="Chiriac C."/>
            <person name="Salcher M."/>
            <person name="Ghai R."/>
            <person name="Kavagutti S V."/>
        </authorList>
    </citation>
    <scope>NUCLEOTIDE SEQUENCE</scope>
</reference>
<dbReference type="EMBL" id="CAEZUT010000107">
    <property type="protein sequence ID" value="CAB4616243.1"/>
    <property type="molecule type" value="Genomic_DNA"/>
</dbReference>
<evidence type="ECO:0000313" key="11">
    <source>
        <dbReference type="EMBL" id="CAB4616243.1"/>
    </source>
</evidence>
<name>A0A6J6HUG6_9ZZZZ</name>
<dbReference type="EC" id="2.7.1.180" evidence="2"/>
<evidence type="ECO:0000256" key="10">
    <source>
        <dbReference type="ARBA" id="ARBA00048540"/>
    </source>
</evidence>
<dbReference type="AlphaFoldDB" id="A0A6J6HUG6"/>
<evidence type="ECO:0000256" key="8">
    <source>
        <dbReference type="ARBA" id="ARBA00022842"/>
    </source>
</evidence>
<evidence type="ECO:0000256" key="7">
    <source>
        <dbReference type="ARBA" id="ARBA00022827"/>
    </source>
</evidence>
<keyword evidence="6" id="KW-0479">Metal-binding</keyword>
<evidence type="ECO:0000256" key="4">
    <source>
        <dbReference type="ARBA" id="ARBA00022630"/>
    </source>
</evidence>
<evidence type="ECO:0000256" key="2">
    <source>
        <dbReference type="ARBA" id="ARBA00011955"/>
    </source>
</evidence>
<dbReference type="Gene3D" id="3.10.520.10">
    <property type="entry name" value="ApbE-like domains"/>
    <property type="match status" value="2"/>
</dbReference>
<evidence type="ECO:0000256" key="1">
    <source>
        <dbReference type="ARBA" id="ARBA00001946"/>
    </source>
</evidence>